<evidence type="ECO:0000256" key="2">
    <source>
        <dbReference type="SAM" id="Phobius"/>
    </source>
</evidence>
<feature type="compositionally biased region" description="Basic and acidic residues" evidence="1">
    <location>
        <begin position="480"/>
        <end position="490"/>
    </location>
</feature>
<feature type="compositionally biased region" description="Low complexity" evidence="1">
    <location>
        <begin position="606"/>
        <end position="623"/>
    </location>
</feature>
<proteinExistence type="predicted"/>
<keyword evidence="4" id="KW-1185">Reference proteome</keyword>
<feature type="region of interest" description="Disordered" evidence="1">
    <location>
        <begin position="1"/>
        <end position="23"/>
    </location>
</feature>
<evidence type="ECO:0000313" key="3">
    <source>
        <dbReference type="EMBL" id="PAV59311.1"/>
    </source>
</evidence>
<keyword evidence="2" id="KW-1133">Transmembrane helix</keyword>
<keyword evidence="2" id="KW-0472">Membrane</keyword>
<dbReference type="EMBL" id="LIAE01010531">
    <property type="protein sequence ID" value="PAV59311.1"/>
    <property type="molecule type" value="Genomic_DNA"/>
</dbReference>
<name>A0A2A2JCE0_9BILA</name>
<evidence type="ECO:0000313" key="4">
    <source>
        <dbReference type="Proteomes" id="UP000218231"/>
    </source>
</evidence>
<sequence length="640" mass="72580">MTKLGLTPGVHGADNDEKNEDKKEDIKIDPKVFTVLQPTVIPVPTPVKQKPRKRSSSLCCYISKCLAIFALFVLLFTTAMVIIYGADTVLQYFPSIRSTERQSTKPSIEALKTGEQPKEDSNLMMMSIPLARFMVIDGGREDSQEQNSQQNTESQETAQVPEGRPRHPYEIEGPPMHAFNMPPTSEQSQQEQQPNPLIQMFQQRLMAQIMMARMMRFRRIQQAMYEQEMMQRQAMEARWRMQQEMQQMMMARTQWAEQMRMQEMARAQQAYAEQQRQQWEAMQAQRQEAERQRAIMYWQQQQMQQQPPQVQNQQQQQGPVGWWQTPNPSQNGWQNVPRPFMNPQGPPSGFMRPHDASPQQIVDRLAQPKPFGENSNMQTIPPIPLPSIQDRIYQHYQQQAQNMHFDAPNRPIWTAITPTPPTPVVDGEKTTVIPNANATENVFKPFESKITETATEAPPVIVFQDDFPKTNERTTTPEPKLNEKAPKSEEDHSEELIDIPTLFNRLFNGQLQRLAESKIIDNTPADQIMGETKDSSEAPPPQEPKESEEEESPLPSPSVIPAVAPTPTESGEEEGKSMETPMVPPNGGGSSEVAPSVVTPEEQPGSTEVAPEVSPSEEASVSVDESEPNMRRLPPHAITV</sequence>
<gene>
    <name evidence="3" type="ORF">WR25_15653</name>
</gene>
<feature type="region of interest" description="Disordered" evidence="1">
    <location>
        <begin position="140"/>
        <end position="194"/>
    </location>
</feature>
<evidence type="ECO:0000256" key="1">
    <source>
        <dbReference type="SAM" id="MobiDB-lite"/>
    </source>
</evidence>
<protein>
    <submittedName>
        <fullName evidence="3">Uncharacterized protein</fullName>
    </submittedName>
</protein>
<dbReference type="Proteomes" id="UP000218231">
    <property type="component" value="Unassembled WGS sequence"/>
</dbReference>
<organism evidence="3 4">
    <name type="scientific">Diploscapter pachys</name>
    <dbReference type="NCBI Taxonomy" id="2018661"/>
    <lineage>
        <taxon>Eukaryota</taxon>
        <taxon>Metazoa</taxon>
        <taxon>Ecdysozoa</taxon>
        <taxon>Nematoda</taxon>
        <taxon>Chromadorea</taxon>
        <taxon>Rhabditida</taxon>
        <taxon>Rhabditina</taxon>
        <taxon>Rhabditomorpha</taxon>
        <taxon>Rhabditoidea</taxon>
        <taxon>Rhabditidae</taxon>
        <taxon>Diploscapter</taxon>
    </lineage>
</organism>
<feature type="compositionally biased region" description="Basic and acidic residues" evidence="1">
    <location>
        <begin position="13"/>
        <end position="23"/>
    </location>
</feature>
<dbReference type="OrthoDB" id="5876560at2759"/>
<reference evidence="3 4" key="1">
    <citation type="journal article" date="2017" name="Curr. Biol.">
        <title>Genome architecture and evolution of a unichromosomal asexual nematode.</title>
        <authorList>
            <person name="Fradin H."/>
            <person name="Zegar C."/>
            <person name="Gutwein M."/>
            <person name="Lucas J."/>
            <person name="Kovtun M."/>
            <person name="Corcoran D."/>
            <person name="Baugh L.R."/>
            <person name="Kiontke K."/>
            <person name="Gunsalus K."/>
            <person name="Fitch D.H."/>
            <person name="Piano F."/>
        </authorList>
    </citation>
    <scope>NUCLEOTIDE SEQUENCE [LARGE SCALE GENOMIC DNA]</scope>
    <source>
        <strain evidence="3">PF1309</strain>
    </source>
</reference>
<feature type="compositionally biased region" description="Low complexity" evidence="1">
    <location>
        <begin position="145"/>
        <end position="157"/>
    </location>
</feature>
<comment type="caution">
    <text evidence="3">The sequence shown here is derived from an EMBL/GenBank/DDBJ whole genome shotgun (WGS) entry which is preliminary data.</text>
</comment>
<accession>A0A2A2JCE0</accession>
<feature type="region of interest" description="Disordered" evidence="1">
    <location>
        <begin position="457"/>
        <end position="494"/>
    </location>
</feature>
<dbReference type="AlphaFoldDB" id="A0A2A2JCE0"/>
<feature type="region of interest" description="Disordered" evidence="1">
    <location>
        <begin position="101"/>
        <end position="122"/>
    </location>
</feature>
<keyword evidence="2" id="KW-0812">Transmembrane</keyword>
<feature type="transmembrane region" description="Helical" evidence="2">
    <location>
        <begin position="58"/>
        <end position="86"/>
    </location>
</feature>
<dbReference type="STRING" id="2018661.A0A2A2JCE0"/>
<feature type="region of interest" description="Disordered" evidence="1">
    <location>
        <begin position="522"/>
        <end position="640"/>
    </location>
</feature>